<dbReference type="RefSeq" id="WP_141887440.1">
    <property type="nucleotide sequence ID" value="NZ_BAAAUY010000011.1"/>
</dbReference>
<protein>
    <submittedName>
        <fullName evidence="2">SEC-C motif-containing protein</fullName>
    </submittedName>
</protein>
<dbReference type="Pfam" id="PF02810">
    <property type="entry name" value="SEC-C"/>
    <property type="match status" value="1"/>
</dbReference>
<organism evidence="2 3">
    <name type="scientific">Leucobacter komagatae</name>
    <dbReference type="NCBI Taxonomy" id="55969"/>
    <lineage>
        <taxon>Bacteria</taxon>
        <taxon>Bacillati</taxon>
        <taxon>Actinomycetota</taxon>
        <taxon>Actinomycetes</taxon>
        <taxon>Micrococcales</taxon>
        <taxon>Microbacteriaceae</taxon>
        <taxon>Leucobacter</taxon>
    </lineage>
</organism>
<dbReference type="Gene3D" id="3.10.450.50">
    <property type="match status" value="1"/>
</dbReference>
<evidence type="ECO:0000259" key="1">
    <source>
        <dbReference type="Pfam" id="PF17775"/>
    </source>
</evidence>
<reference evidence="2 3" key="1">
    <citation type="submission" date="2019-06" db="EMBL/GenBank/DDBJ databases">
        <title>Sequencing the genomes of 1000 actinobacteria strains.</title>
        <authorList>
            <person name="Klenk H.-P."/>
        </authorList>
    </citation>
    <scope>NUCLEOTIDE SEQUENCE [LARGE SCALE GENOMIC DNA]</scope>
    <source>
        <strain evidence="2 3">DSM 8803</strain>
    </source>
</reference>
<evidence type="ECO:0000313" key="3">
    <source>
        <dbReference type="Proteomes" id="UP000319094"/>
    </source>
</evidence>
<dbReference type="OrthoDB" id="21421at2"/>
<dbReference type="InterPro" id="IPR004027">
    <property type="entry name" value="SEC_C_motif"/>
</dbReference>
<comment type="caution">
    <text evidence="2">The sequence shown here is derived from an EMBL/GenBank/DDBJ whole genome shotgun (WGS) entry which is preliminary data.</text>
</comment>
<dbReference type="Proteomes" id="UP000319094">
    <property type="component" value="Unassembled WGS sequence"/>
</dbReference>
<dbReference type="STRING" id="55969.SD72_14165"/>
<sequence>MTSFDRSAPCPCGLGNPYGACCGPVHDGSPAPTATQLMRSRYSAFAIGDAAYLLRSWHSSTRPSELELDGDTRWLRLIIEASERGGPFDDAGTVTFTAIGRTPEGRFEQHERSAFVREGGNWFYVAEDGAGA</sequence>
<proteinExistence type="predicted"/>
<dbReference type="EMBL" id="VFON01000001">
    <property type="protein sequence ID" value="TQL44229.1"/>
    <property type="molecule type" value="Genomic_DNA"/>
</dbReference>
<dbReference type="InterPro" id="IPR048469">
    <property type="entry name" value="YchJ-like_M"/>
</dbReference>
<name>A0A542Y813_9MICO</name>
<dbReference type="SUPFAM" id="SSF54427">
    <property type="entry name" value="NTF2-like"/>
    <property type="match status" value="1"/>
</dbReference>
<dbReference type="AlphaFoldDB" id="A0A542Y813"/>
<accession>A0A542Y813</accession>
<gene>
    <name evidence="2" type="ORF">FB468_2280</name>
</gene>
<dbReference type="Pfam" id="PF17775">
    <property type="entry name" value="YchJ_M-like"/>
    <property type="match status" value="1"/>
</dbReference>
<feature type="domain" description="YchJ-like middle NTF2-like" evidence="1">
    <location>
        <begin position="33"/>
        <end position="125"/>
    </location>
</feature>
<evidence type="ECO:0000313" key="2">
    <source>
        <dbReference type="EMBL" id="TQL44229.1"/>
    </source>
</evidence>
<dbReference type="InterPro" id="IPR032710">
    <property type="entry name" value="NTF2-like_dom_sf"/>
</dbReference>
<keyword evidence="3" id="KW-1185">Reference proteome</keyword>